<sequence>MISYRHGSTAMDAQYIYPTIKSRGHIPVSSNSEFPYQVFQQTEVSSLLEVKQPLIWHCFASAVLSTFQRIHIATAPQPWMPSTSSNECRDLAKAGSYY</sequence>
<name>A0AAV4RWG9_CAEEX</name>
<gene>
    <name evidence="1" type="ORF">CEXT_31961</name>
</gene>
<reference evidence="1 2" key="1">
    <citation type="submission" date="2021-06" db="EMBL/GenBank/DDBJ databases">
        <title>Caerostris extrusa draft genome.</title>
        <authorList>
            <person name="Kono N."/>
            <person name="Arakawa K."/>
        </authorList>
    </citation>
    <scope>NUCLEOTIDE SEQUENCE [LARGE SCALE GENOMIC DNA]</scope>
</reference>
<protein>
    <submittedName>
        <fullName evidence="1">Uncharacterized protein</fullName>
    </submittedName>
</protein>
<organism evidence="1 2">
    <name type="scientific">Caerostris extrusa</name>
    <name type="common">Bark spider</name>
    <name type="synonym">Caerostris bankana</name>
    <dbReference type="NCBI Taxonomy" id="172846"/>
    <lineage>
        <taxon>Eukaryota</taxon>
        <taxon>Metazoa</taxon>
        <taxon>Ecdysozoa</taxon>
        <taxon>Arthropoda</taxon>
        <taxon>Chelicerata</taxon>
        <taxon>Arachnida</taxon>
        <taxon>Araneae</taxon>
        <taxon>Araneomorphae</taxon>
        <taxon>Entelegynae</taxon>
        <taxon>Araneoidea</taxon>
        <taxon>Araneidae</taxon>
        <taxon>Caerostris</taxon>
    </lineage>
</organism>
<dbReference type="Proteomes" id="UP001054945">
    <property type="component" value="Unassembled WGS sequence"/>
</dbReference>
<comment type="caution">
    <text evidence="1">The sequence shown here is derived from an EMBL/GenBank/DDBJ whole genome shotgun (WGS) entry which is preliminary data.</text>
</comment>
<keyword evidence="2" id="KW-1185">Reference proteome</keyword>
<evidence type="ECO:0000313" key="1">
    <source>
        <dbReference type="EMBL" id="GIY26100.1"/>
    </source>
</evidence>
<accession>A0AAV4RWG9</accession>
<proteinExistence type="predicted"/>
<dbReference type="AlphaFoldDB" id="A0AAV4RWG9"/>
<evidence type="ECO:0000313" key="2">
    <source>
        <dbReference type="Proteomes" id="UP001054945"/>
    </source>
</evidence>
<dbReference type="EMBL" id="BPLR01008625">
    <property type="protein sequence ID" value="GIY26100.1"/>
    <property type="molecule type" value="Genomic_DNA"/>
</dbReference>